<feature type="transmembrane region" description="Helical" evidence="2">
    <location>
        <begin position="31"/>
        <end position="52"/>
    </location>
</feature>
<accession>A0A8H6SBF4</accession>
<keyword evidence="4" id="KW-1185">Reference proteome</keyword>
<evidence type="ECO:0000313" key="3">
    <source>
        <dbReference type="EMBL" id="KAF7295661.1"/>
    </source>
</evidence>
<feature type="transmembrane region" description="Helical" evidence="2">
    <location>
        <begin position="140"/>
        <end position="163"/>
    </location>
</feature>
<evidence type="ECO:0000256" key="1">
    <source>
        <dbReference type="SAM" id="MobiDB-lite"/>
    </source>
</evidence>
<evidence type="ECO:0000313" key="4">
    <source>
        <dbReference type="Proteomes" id="UP000636479"/>
    </source>
</evidence>
<feature type="compositionally biased region" description="Polar residues" evidence="1">
    <location>
        <begin position="299"/>
        <end position="312"/>
    </location>
</feature>
<gene>
    <name evidence="3" type="ORF">MIND_01106300</name>
</gene>
<keyword evidence="2" id="KW-0812">Transmembrane</keyword>
<dbReference type="OrthoDB" id="3259067at2759"/>
<dbReference type="EMBL" id="JACAZF010000009">
    <property type="protein sequence ID" value="KAF7295661.1"/>
    <property type="molecule type" value="Genomic_DNA"/>
</dbReference>
<dbReference type="RefSeq" id="XP_037217024.1">
    <property type="nucleotide sequence ID" value="XM_037367630.1"/>
</dbReference>
<feature type="transmembrane region" description="Helical" evidence="2">
    <location>
        <begin position="194"/>
        <end position="215"/>
    </location>
</feature>
<sequence length="322" mass="34979">MSFSDTGLSILLSRDTHNSSDTDPPSTSRKALIDTFVTLQLLGLVGSIALVLTTTLSRRAPRNATWQNFFTSWIISTASYSLLLVSGQLYKEHPPFGLCLAQAGLIYGTPSLTAATTFGLIMQIWFSVQNLLLRKVKHERLWTVVILVLPYCMMFGMVIASWVTGIQNPSRVKVIGSGMYCHIGPSSTLGKASAALVALTLLPTIALEITICVALRKNWSTFKRMRHSMSITLRVMIFTLFGILAISLSGVFVFSDSHGAAINVILAALPVIGVIIFASQTDILSVWRITRQRPEGAQPLQSQVSETTSTSKPLPDLPPGAV</sequence>
<dbReference type="GeneID" id="59350146"/>
<feature type="transmembrane region" description="Helical" evidence="2">
    <location>
        <begin position="105"/>
        <end position="128"/>
    </location>
</feature>
<feature type="transmembrane region" description="Helical" evidence="2">
    <location>
        <begin position="260"/>
        <end position="278"/>
    </location>
</feature>
<dbReference type="Proteomes" id="UP000636479">
    <property type="component" value="Unassembled WGS sequence"/>
</dbReference>
<name>A0A8H6SBF4_9AGAR</name>
<evidence type="ECO:0000256" key="2">
    <source>
        <dbReference type="SAM" id="Phobius"/>
    </source>
</evidence>
<organism evidence="3 4">
    <name type="scientific">Mycena indigotica</name>
    <dbReference type="NCBI Taxonomy" id="2126181"/>
    <lineage>
        <taxon>Eukaryota</taxon>
        <taxon>Fungi</taxon>
        <taxon>Dikarya</taxon>
        <taxon>Basidiomycota</taxon>
        <taxon>Agaricomycotina</taxon>
        <taxon>Agaricomycetes</taxon>
        <taxon>Agaricomycetidae</taxon>
        <taxon>Agaricales</taxon>
        <taxon>Marasmiineae</taxon>
        <taxon>Mycenaceae</taxon>
        <taxon>Mycena</taxon>
    </lineage>
</organism>
<comment type="caution">
    <text evidence="3">The sequence shown here is derived from an EMBL/GenBank/DDBJ whole genome shotgun (WGS) entry which is preliminary data.</text>
</comment>
<proteinExistence type="predicted"/>
<keyword evidence="2" id="KW-0472">Membrane</keyword>
<feature type="region of interest" description="Disordered" evidence="1">
    <location>
        <begin position="297"/>
        <end position="322"/>
    </location>
</feature>
<feature type="transmembrane region" description="Helical" evidence="2">
    <location>
        <begin position="235"/>
        <end position="254"/>
    </location>
</feature>
<protein>
    <submittedName>
        <fullName evidence="3">Uncharacterized protein</fullName>
    </submittedName>
</protein>
<reference evidence="3" key="1">
    <citation type="submission" date="2020-05" db="EMBL/GenBank/DDBJ databases">
        <title>Mycena genomes resolve the evolution of fungal bioluminescence.</title>
        <authorList>
            <person name="Tsai I.J."/>
        </authorList>
    </citation>
    <scope>NUCLEOTIDE SEQUENCE</scope>
    <source>
        <strain evidence="3">171206Taipei</strain>
    </source>
</reference>
<keyword evidence="2" id="KW-1133">Transmembrane helix</keyword>
<feature type="transmembrane region" description="Helical" evidence="2">
    <location>
        <begin position="64"/>
        <end position="85"/>
    </location>
</feature>
<dbReference type="AlphaFoldDB" id="A0A8H6SBF4"/>